<evidence type="ECO:0000256" key="5">
    <source>
        <dbReference type="ARBA" id="ARBA00062515"/>
    </source>
</evidence>
<dbReference type="PIRSF" id="PIRSF004846">
    <property type="entry name" value="ModA"/>
    <property type="match status" value="1"/>
</dbReference>
<keyword evidence="9" id="KW-1185">Reference proteome</keyword>
<evidence type="ECO:0000256" key="2">
    <source>
        <dbReference type="ARBA" id="ARBA00022505"/>
    </source>
</evidence>
<evidence type="ECO:0000313" key="8">
    <source>
        <dbReference type="EMBL" id="MBB4011751.1"/>
    </source>
</evidence>
<feature type="binding site" evidence="6">
    <location>
        <position position="57"/>
    </location>
    <ligand>
        <name>molybdate</name>
        <dbReference type="ChEBI" id="CHEBI:36264"/>
    </ligand>
</feature>
<dbReference type="NCBIfam" id="TIGR01256">
    <property type="entry name" value="modA"/>
    <property type="match status" value="1"/>
</dbReference>
<dbReference type="GO" id="GO:0030973">
    <property type="term" value="F:molybdate ion binding"/>
    <property type="evidence" value="ECO:0007669"/>
    <property type="project" value="InterPro"/>
</dbReference>
<evidence type="ECO:0000256" key="1">
    <source>
        <dbReference type="ARBA" id="ARBA00009175"/>
    </source>
</evidence>
<accession>A0A840BDY7</accession>
<protein>
    <submittedName>
        <fullName evidence="8">Molybdate transport system substrate-binding protein</fullName>
    </submittedName>
</protein>
<proteinExistence type="inferred from homology"/>
<evidence type="ECO:0000256" key="4">
    <source>
        <dbReference type="ARBA" id="ARBA00022729"/>
    </source>
</evidence>
<reference evidence="8 9" key="1">
    <citation type="submission" date="2020-08" db="EMBL/GenBank/DDBJ databases">
        <title>Genomic Encyclopedia of Type Strains, Phase IV (KMG-IV): sequencing the most valuable type-strain genomes for metagenomic binning, comparative biology and taxonomic classification.</title>
        <authorList>
            <person name="Goeker M."/>
        </authorList>
    </citation>
    <scope>NUCLEOTIDE SEQUENCE [LARGE SCALE GENOMIC DNA]</scope>
    <source>
        <strain evidence="8 9">DSM 106739</strain>
    </source>
</reference>
<organism evidence="8 9">
    <name type="scientific">Niveibacterium umoris</name>
    <dbReference type="NCBI Taxonomy" id="1193620"/>
    <lineage>
        <taxon>Bacteria</taxon>
        <taxon>Pseudomonadati</taxon>
        <taxon>Pseudomonadota</taxon>
        <taxon>Betaproteobacteria</taxon>
        <taxon>Rhodocyclales</taxon>
        <taxon>Rhodocyclaceae</taxon>
        <taxon>Niveibacterium</taxon>
    </lineage>
</organism>
<evidence type="ECO:0000256" key="7">
    <source>
        <dbReference type="SAM" id="SignalP"/>
    </source>
</evidence>
<dbReference type="Gene3D" id="3.40.190.10">
    <property type="entry name" value="Periplasmic binding protein-like II"/>
    <property type="match status" value="2"/>
</dbReference>
<gene>
    <name evidence="8" type="ORF">GGR36_001059</name>
</gene>
<dbReference type="AlphaFoldDB" id="A0A840BDY7"/>
<dbReference type="InterPro" id="IPR050682">
    <property type="entry name" value="ModA/WtpA"/>
</dbReference>
<dbReference type="FunFam" id="3.40.190.10:FF:000035">
    <property type="entry name" value="Molybdate ABC transporter substrate-binding protein"/>
    <property type="match status" value="1"/>
</dbReference>
<sequence>MIRSIVVLCAVFGVCSRSWADEVAVAVAANFSAPMRQIADEFERASGHHVRLSPGATGALYAQIKNGAPFDLLLAADDETPARLEREGNAVAATRYTYAIGKLVLWSAKPGVVDDKGGVLRQGNFERLAIANPKTAPYGEAATEALTRLGLHAGLQAKLVQGNSIAQAYQFVASGNAELGLLALSQVWKDGALVSGSAWIVPESLYAPIRQDAVLLARGADKPAALALLQYLKGDKARAVIRAYGYGL</sequence>
<dbReference type="GO" id="GO:1901359">
    <property type="term" value="F:tungstate binding"/>
    <property type="evidence" value="ECO:0007669"/>
    <property type="project" value="UniProtKB-ARBA"/>
</dbReference>
<dbReference type="GO" id="GO:0046872">
    <property type="term" value="F:metal ion binding"/>
    <property type="evidence" value="ECO:0007669"/>
    <property type="project" value="UniProtKB-KW"/>
</dbReference>
<evidence type="ECO:0000313" key="9">
    <source>
        <dbReference type="Proteomes" id="UP000561045"/>
    </source>
</evidence>
<dbReference type="InterPro" id="IPR044084">
    <property type="entry name" value="AvModA-like_subst-bd"/>
</dbReference>
<dbReference type="InterPro" id="IPR005950">
    <property type="entry name" value="ModA"/>
</dbReference>
<dbReference type="GO" id="GO:0015689">
    <property type="term" value="P:molybdate ion transport"/>
    <property type="evidence" value="ECO:0007669"/>
    <property type="project" value="InterPro"/>
</dbReference>
<dbReference type="Proteomes" id="UP000561045">
    <property type="component" value="Unassembled WGS sequence"/>
</dbReference>
<dbReference type="PANTHER" id="PTHR30632:SF14">
    <property type="entry name" value="TUNGSTATE_MOLYBDATE_CHROMATE-BINDING PROTEIN MODA"/>
    <property type="match status" value="1"/>
</dbReference>
<comment type="similarity">
    <text evidence="1">Belongs to the bacterial solute-binding protein ModA family.</text>
</comment>
<keyword evidence="3 6" id="KW-0479">Metal-binding</keyword>
<dbReference type="EMBL" id="JACIET010000001">
    <property type="protein sequence ID" value="MBB4011751.1"/>
    <property type="molecule type" value="Genomic_DNA"/>
</dbReference>
<dbReference type="Pfam" id="PF13531">
    <property type="entry name" value="SBP_bac_11"/>
    <property type="match status" value="1"/>
</dbReference>
<keyword evidence="4 7" id="KW-0732">Signal</keyword>
<name>A0A840BDY7_9RHOO</name>
<evidence type="ECO:0000256" key="6">
    <source>
        <dbReference type="PIRSR" id="PIRSR004846-1"/>
    </source>
</evidence>
<keyword evidence="2 6" id="KW-0500">Molybdenum</keyword>
<feature type="chain" id="PRO_5032653219" evidence="7">
    <location>
        <begin position="21"/>
        <end position="248"/>
    </location>
</feature>
<evidence type="ECO:0000256" key="3">
    <source>
        <dbReference type="ARBA" id="ARBA00022723"/>
    </source>
</evidence>
<comment type="caution">
    <text evidence="8">The sequence shown here is derived from an EMBL/GenBank/DDBJ whole genome shotgun (WGS) entry which is preliminary data.</text>
</comment>
<dbReference type="CDD" id="cd13539">
    <property type="entry name" value="PBP2_AvModA"/>
    <property type="match status" value="1"/>
</dbReference>
<dbReference type="SUPFAM" id="SSF53850">
    <property type="entry name" value="Periplasmic binding protein-like II"/>
    <property type="match status" value="1"/>
</dbReference>
<feature type="binding site" evidence="6">
    <location>
        <position position="165"/>
    </location>
    <ligand>
        <name>molybdate</name>
        <dbReference type="ChEBI" id="CHEBI:36264"/>
    </ligand>
</feature>
<feature type="signal peptide" evidence="7">
    <location>
        <begin position="1"/>
        <end position="20"/>
    </location>
</feature>
<comment type="subunit">
    <text evidence="5">The complex is composed of two ATP-binding proteins (ModC), two transmembrane proteins (ModB) and a solute-binding protein (ModA).</text>
</comment>
<dbReference type="PANTHER" id="PTHR30632">
    <property type="entry name" value="MOLYBDATE-BINDING PERIPLASMIC PROTEIN"/>
    <property type="match status" value="1"/>
</dbReference>